<dbReference type="InterPro" id="IPR052513">
    <property type="entry name" value="Thioester_dehydratase-like"/>
</dbReference>
<organism evidence="2 3">
    <name type="scientific">Pollutimonas thiosulfatoxidans</name>
    <dbReference type="NCBI Taxonomy" id="2028345"/>
    <lineage>
        <taxon>Bacteria</taxon>
        <taxon>Pseudomonadati</taxon>
        <taxon>Pseudomonadota</taxon>
        <taxon>Betaproteobacteria</taxon>
        <taxon>Burkholderiales</taxon>
        <taxon>Alcaligenaceae</taxon>
        <taxon>Pollutimonas</taxon>
    </lineage>
</organism>
<dbReference type="Proteomes" id="UP000283474">
    <property type="component" value="Chromosome"/>
</dbReference>
<dbReference type="InterPro" id="IPR002878">
    <property type="entry name" value="ChsH2_C"/>
</dbReference>
<evidence type="ECO:0000313" key="2">
    <source>
        <dbReference type="EMBL" id="QAA94620.1"/>
    </source>
</evidence>
<gene>
    <name evidence="2" type="ORF">CKA81_12835</name>
</gene>
<proteinExistence type="predicted"/>
<evidence type="ECO:0000313" key="3">
    <source>
        <dbReference type="Proteomes" id="UP000283474"/>
    </source>
</evidence>
<accession>A0A410GE99</accession>
<dbReference type="InterPro" id="IPR012340">
    <property type="entry name" value="NA-bd_OB-fold"/>
</dbReference>
<dbReference type="PANTHER" id="PTHR34075">
    <property type="entry name" value="BLR3430 PROTEIN"/>
    <property type="match status" value="1"/>
</dbReference>
<sequence>MNSNDHNAKDDSAAILTGAGVGHGSAILPDRPGLVAEYWQGAQEKKLLLQRCCRCSNCWHPLSDVCGACQSFDVEWFPSTGTGSLYSYTVVHHAVHPIVQGWVPYTLCLIELDEGPRILSTLEPESGQEPAIGTRAHLEFRSIHSGFQLPVFRLLPNRKDNP</sequence>
<dbReference type="KEGG" id="pus:CKA81_12835"/>
<keyword evidence="3" id="KW-1185">Reference proteome</keyword>
<feature type="domain" description="ChsH2 C-terminal OB-fold" evidence="1">
    <location>
        <begin position="76"/>
        <end position="141"/>
    </location>
</feature>
<dbReference type="PANTHER" id="PTHR34075:SF5">
    <property type="entry name" value="BLR3430 PROTEIN"/>
    <property type="match status" value="1"/>
</dbReference>
<name>A0A410GE99_9BURK</name>
<dbReference type="Gene3D" id="6.10.30.10">
    <property type="match status" value="1"/>
</dbReference>
<dbReference type="EMBL" id="CP022987">
    <property type="protein sequence ID" value="QAA94620.1"/>
    <property type="molecule type" value="Genomic_DNA"/>
</dbReference>
<dbReference type="Pfam" id="PF01796">
    <property type="entry name" value="OB_ChsH2_C"/>
    <property type="match status" value="1"/>
</dbReference>
<evidence type="ECO:0000259" key="1">
    <source>
        <dbReference type="Pfam" id="PF01796"/>
    </source>
</evidence>
<dbReference type="OrthoDB" id="8857769at2"/>
<protein>
    <recommendedName>
        <fullName evidence="1">ChsH2 C-terminal OB-fold domain-containing protein</fullName>
    </recommendedName>
</protein>
<dbReference type="RefSeq" id="WP_128355617.1">
    <property type="nucleotide sequence ID" value="NZ_CP022987.1"/>
</dbReference>
<dbReference type="SUPFAM" id="SSF50249">
    <property type="entry name" value="Nucleic acid-binding proteins"/>
    <property type="match status" value="1"/>
</dbReference>
<dbReference type="AlphaFoldDB" id="A0A410GE99"/>
<reference evidence="2 3" key="1">
    <citation type="submission" date="2017-08" db="EMBL/GenBank/DDBJ databases">
        <authorList>
            <person name="Park S.-J."/>
            <person name="Kim H."/>
        </authorList>
    </citation>
    <scope>NUCLEOTIDE SEQUENCE [LARGE SCALE GENOMIC DNA]</scope>
    <source>
        <strain evidence="3">ye3</strain>
    </source>
</reference>